<reference evidence="1 2" key="1">
    <citation type="submission" date="2019-08" db="EMBL/GenBank/DDBJ databases">
        <title>Whole genome of Aphis craccivora.</title>
        <authorList>
            <person name="Voronova N.V."/>
            <person name="Shulinski R.S."/>
            <person name="Bandarenka Y.V."/>
            <person name="Zhorov D.G."/>
            <person name="Warner D."/>
        </authorList>
    </citation>
    <scope>NUCLEOTIDE SEQUENCE [LARGE SCALE GENOMIC DNA]</scope>
    <source>
        <strain evidence="1">180601</strain>
        <tissue evidence="1">Whole Body</tissue>
    </source>
</reference>
<comment type="caution">
    <text evidence="1">The sequence shown here is derived from an EMBL/GenBank/DDBJ whole genome shotgun (WGS) entry which is preliminary data.</text>
</comment>
<dbReference type="EMBL" id="VUJU01010188">
    <property type="protein sequence ID" value="KAF0715441.1"/>
    <property type="molecule type" value="Genomic_DNA"/>
</dbReference>
<dbReference type="SUPFAM" id="SSF50630">
    <property type="entry name" value="Acid proteases"/>
    <property type="match status" value="1"/>
</dbReference>
<dbReference type="Proteomes" id="UP000478052">
    <property type="component" value="Unassembled WGS sequence"/>
</dbReference>
<sequence>MAAAPHVCIRPNWSYYYEYGDNGGANNTSTNNTIYTYYDNYTEKIKKKIIGEIDDRITSLLLDTGASVTVVSKNIIKSNKITPESELYLKTANNTKLNILGMTMAEIKIGTIVLNHRIIIVDNLCLPAIIGL</sequence>
<protein>
    <recommendedName>
        <fullName evidence="3">Peptidase A2 domain-containing protein</fullName>
    </recommendedName>
</protein>
<keyword evidence="2" id="KW-1185">Reference proteome</keyword>
<gene>
    <name evidence="1" type="ORF">FWK35_00030736</name>
</gene>
<dbReference type="AlphaFoldDB" id="A0A6G0W1X6"/>
<proteinExistence type="predicted"/>
<dbReference type="Gene3D" id="2.40.70.10">
    <property type="entry name" value="Acid Proteases"/>
    <property type="match status" value="1"/>
</dbReference>
<accession>A0A6G0W1X6</accession>
<evidence type="ECO:0000313" key="1">
    <source>
        <dbReference type="EMBL" id="KAF0715441.1"/>
    </source>
</evidence>
<dbReference type="InterPro" id="IPR001969">
    <property type="entry name" value="Aspartic_peptidase_AS"/>
</dbReference>
<organism evidence="1 2">
    <name type="scientific">Aphis craccivora</name>
    <name type="common">Cowpea aphid</name>
    <dbReference type="NCBI Taxonomy" id="307492"/>
    <lineage>
        <taxon>Eukaryota</taxon>
        <taxon>Metazoa</taxon>
        <taxon>Ecdysozoa</taxon>
        <taxon>Arthropoda</taxon>
        <taxon>Hexapoda</taxon>
        <taxon>Insecta</taxon>
        <taxon>Pterygota</taxon>
        <taxon>Neoptera</taxon>
        <taxon>Paraneoptera</taxon>
        <taxon>Hemiptera</taxon>
        <taxon>Sternorrhyncha</taxon>
        <taxon>Aphidomorpha</taxon>
        <taxon>Aphidoidea</taxon>
        <taxon>Aphididae</taxon>
        <taxon>Aphidini</taxon>
        <taxon>Aphis</taxon>
        <taxon>Aphis</taxon>
    </lineage>
</organism>
<dbReference type="Pfam" id="PF13975">
    <property type="entry name" value="gag-asp_proteas"/>
    <property type="match status" value="1"/>
</dbReference>
<dbReference type="GO" id="GO:0004190">
    <property type="term" value="F:aspartic-type endopeptidase activity"/>
    <property type="evidence" value="ECO:0007669"/>
    <property type="project" value="InterPro"/>
</dbReference>
<dbReference type="GO" id="GO:0006508">
    <property type="term" value="P:proteolysis"/>
    <property type="evidence" value="ECO:0007669"/>
    <property type="project" value="InterPro"/>
</dbReference>
<dbReference type="OrthoDB" id="6116553at2759"/>
<dbReference type="PROSITE" id="PS00141">
    <property type="entry name" value="ASP_PROTEASE"/>
    <property type="match status" value="1"/>
</dbReference>
<evidence type="ECO:0000313" key="2">
    <source>
        <dbReference type="Proteomes" id="UP000478052"/>
    </source>
</evidence>
<dbReference type="InterPro" id="IPR021109">
    <property type="entry name" value="Peptidase_aspartic_dom_sf"/>
</dbReference>
<evidence type="ECO:0008006" key="3">
    <source>
        <dbReference type="Google" id="ProtNLM"/>
    </source>
</evidence>
<name>A0A6G0W1X6_APHCR</name>
<dbReference type="CDD" id="cd00303">
    <property type="entry name" value="retropepsin_like"/>
    <property type="match status" value="1"/>
</dbReference>